<name>A0A292ZMN0_SPHSA</name>
<organism evidence="4 5">
    <name type="scientific">Sphingobium fuliginis (strain ATCC 27551)</name>
    <dbReference type="NCBI Taxonomy" id="336203"/>
    <lineage>
        <taxon>Bacteria</taxon>
        <taxon>Pseudomonadati</taxon>
        <taxon>Pseudomonadota</taxon>
        <taxon>Alphaproteobacteria</taxon>
        <taxon>Sphingomonadales</taxon>
        <taxon>Sphingomonadaceae</taxon>
        <taxon>Sphingobium</taxon>
    </lineage>
</organism>
<dbReference type="InterPro" id="IPR050300">
    <property type="entry name" value="GDXG_lipolytic_enzyme"/>
</dbReference>
<dbReference type="InterPro" id="IPR002168">
    <property type="entry name" value="Lipase_GDXG_HIS_AS"/>
</dbReference>
<sequence length="325" mass="34883">MPTEHLSVAQARRVKDHIAGLIARSDEMDDLEVAMRYVMDNYCLTGAEREFGCSTVLVDLGTCSGEWFMPPQAEPGHHIVYIHGGGWFAGSVDTHRHLIDLIARRTGRAVFAPNYRLAPEHPFPAGLEDAGRAYAYASANGPAGPLEAAYLALMGDSAGGNLSAALVIDLVSRNARLPDALALLSGVVDFRPPDKMPPGSDDPTCEPTTQTKIAELYLQGVTTVDNPLVSPAAAASDVLERFPPTIIQASSDEYLRDQDVAFAAALWRLGVTVHLSIWPHLPHAFHLFPQELPEAARAVDEIAAFLAGVEAAPVDKLARVGAHND</sequence>
<feature type="domain" description="Alpha/beta hydrolase fold-3" evidence="3">
    <location>
        <begin position="79"/>
        <end position="286"/>
    </location>
</feature>
<evidence type="ECO:0000256" key="2">
    <source>
        <dbReference type="ARBA" id="ARBA00022801"/>
    </source>
</evidence>
<keyword evidence="2" id="KW-0378">Hydrolase</keyword>
<dbReference type="RefSeq" id="WP_052628162.1">
    <property type="nucleotide sequence ID" value="NZ_BEWI01000032.1"/>
</dbReference>
<dbReference type="GO" id="GO:0004806">
    <property type="term" value="F:triacylglycerol lipase activity"/>
    <property type="evidence" value="ECO:0007669"/>
    <property type="project" value="TreeGrafter"/>
</dbReference>
<dbReference type="Gene3D" id="3.40.50.1820">
    <property type="entry name" value="alpha/beta hydrolase"/>
    <property type="match status" value="1"/>
</dbReference>
<protein>
    <submittedName>
        <fullName evidence="4">Esterase</fullName>
    </submittedName>
</protein>
<dbReference type="PANTHER" id="PTHR48081:SF30">
    <property type="entry name" value="ACETYL-HYDROLASE LIPR-RELATED"/>
    <property type="match status" value="1"/>
</dbReference>
<evidence type="ECO:0000259" key="3">
    <source>
        <dbReference type="Pfam" id="PF07859"/>
    </source>
</evidence>
<dbReference type="EMBL" id="BEWI01000032">
    <property type="protein sequence ID" value="GAY24110.1"/>
    <property type="molecule type" value="Genomic_DNA"/>
</dbReference>
<comment type="caution">
    <text evidence="4">The sequence shown here is derived from an EMBL/GenBank/DDBJ whole genome shotgun (WGS) entry which is preliminary data.</text>
</comment>
<dbReference type="Proteomes" id="UP000221538">
    <property type="component" value="Unassembled WGS sequence"/>
</dbReference>
<comment type="similarity">
    <text evidence="1">Belongs to the 'GDXG' lipolytic enzyme family.</text>
</comment>
<evidence type="ECO:0000256" key="1">
    <source>
        <dbReference type="ARBA" id="ARBA00010515"/>
    </source>
</evidence>
<dbReference type="SUPFAM" id="SSF53474">
    <property type="entry name" value="alpha/beta-Hydrolases"/>
    <property type="match status" value="1"/>
</dbReference>
<dbReference type="PROSITE" id="PS01173">
    <property type="entry name" value="LIPASE_GDXG_HIS"/>
    <property type="match status" value="1"/>
</dbReference>
<dbReference type="PANTHER" id="PTHR48081">
    <property type="entry name" value="AB HYDROLASE SUPERFAMILY PROTEIN C4A8.06C"/>
    <property type="match status" value="1"/>
</dbReference>
<accession>A0A292ZMN0</accession>
<dbReference type="InterPro" id="IPR013094">
    <property type="entry name" value="AB_hydrolase_3"/>
</dbReference>
<gene>
    <name evidence="4" type="ORF">SFOMI_4688</name>
</gene>
<dbReference type="InterPro" id="IPR029058">
    <property type="entry name" value="AB_hydrolase_fold"/>
</dbReference>
<proteinExistence type="inferred from homology"/>
<dbReference type="Pfam" id="PF07859">
    <property type="entry name" value="Abhydrolase_3"/>
    <property type="match status" value="1"/>
</dbReference>
<reference evidence="4 5" key="2">
    <citation type="journal article" date="2013" name="Environ. Sci. Technol.">
        <title>The 4-tert-butylphenol-utilizing bacterium Sphingobium fuliginis OMI can degrade bisphenols via phenolic ring hydroxylation and meta-cleavage pathway.</title>
        <authorList>
            <person name="Ogata Y."/>
            <person name="Goda S."/>
            <person name="Toyama T."/>
            <person name="Sei K."/>
            <person name="Ike M."/>
        </authorList>
    </citation>
    <scope>NUCLEOTIDE SEQUENCE [LARGE SCALE GENOMIC DNA]</scope>
    <source>
        <strain evidence="4 5">OMI</strain>
    </source>
</reference>
<reference evidence="4 5" key="1">
    <citation type="journal article" date="2013" name="Biodegradation">
        <title>Occurrence of 4-tert-butylphenol (4-t-BP) biodegradation in an aquatic sample caused by the presence of Spirodela polyrrhiza and isolation of a 4-t-BP-utilizing bacterium.</title>
        <authorList>
            <person name="Ogata Y."/>
            <person name="Toyama T."/>
            <person name="Yu N."/>
            <person name="Wang X."/>
            <person name="Sei K."/>
            <person name="Ike M."/>
        </authorList>
    </citation>
    <scope>NUCLEOTIDE SEQUENCE [LARGE SCALE GENOMIC DNA]</scope>
    <source>
        <strain evidence="4 5">OMI</strain>
    </source>
</reference>
<evidence type="ECO:0000313" key="5">
    <source>
        <dbReference type="Proteomes" id="UP000221538"/>
    </source>
</evidence>
<dbReference type="AlphaFoldDB" id="A0A292ZMN0"/>
<evidence type="ECO:0000313" key="4">
    <source>
        <dbReference type="EMBL" id="GAY24110.1"/>
    </source>
</evidence>